<dbReference type="SMART" id="SM00847">
    <property type="entry name" value="HA2"/>
    <property type="match status" value="1"/>
</dbReference>
<dbReference type="Pfam" id="PF21010">
    <property type="entry name" value="HA2_C"/>
    <property type="match status" value="1"/>
</dbReference>
<dbReference type="EC" id="3.6.4.13" evidence="1"/>
<dbReference type="EMBL" id="CALNXK010000047">
    <property type="protein sequence ID" value="CAH3129693.1"/>
    <property type="molecule type" value="Genomic_DNA"/>
</dbReference>
<name>A0ABN8P1N5_9CNID</name>
<evidence type="ECO:0000259" key="9">
    <source>
        <dbReference type="PROSITE" id="PS51192"/>
    </source>
</evidence>
<dbReference type="InterPro" id="IPR002464">
    <property type="entry name" value="DNA/RNA_helicase_DEAH_CS"/>
</dbReference>
<evidence type="ECO:0000256" key="3">
    <source>
        <dbReference type="ARBA" id="ARBA00022741"/>
    </source>
</evidence>
<dbReference type="PROSITE" id="PS51194">
    <property type="entry name" value="HELICASE_CTER"/>
    <property type="match status" value="1"/>
</dbReference>
<dbReference type="PROSITE" id="PS00690">
    <property type="entry name" value="DEAH_ATP_HELICASE"/>
    <property type="match status" value="1"/>
</dbReference>
<dbReference type="SUPFAM" id="SSF52540">
    <property type="entry name" value="P-loop containing nucleoside triphosphate hydrolases"/>
    <property type="match status" value="1"/>
</dbReference>
<dbReference type="InterPro" id="IPR014001">
    <property type="entry name" value="Helicase_ATP-bd"/>
</dbReference>
<evidence type="ECO:0000256" key="5">
    <source>
        <dbReference type="ARBA" id="ARBA00022840"/>
    </source>
</evidence>
<feature type="region of interest" description="Disordered" evidence="8">
    <location>
        <begin position="97"/>
        <end position="164"/>
    </location>
</feature>
<accession>A0ABN8P1N5</accession>
<dbReference type="Pfam" id="PF01480">
    <property type="entry name" value="PWI"/>
    <property type="match status" value="1"/>
</dbReference>
<dbReference type="PANTHER" id="PTHR18934:SF83">
    <property type="entry name" value="PRE-MRNA-SPLICING FACTOR ATP-DEPENDENT RNA HELICASE DHX16"/>
    <property type="match status" value="1"/>
</dbReference>
<comment type="caution">
    <text evidence="11">The sequence shown here is derived from an EMBL/GenBank/DDBJ whole genome shotgun (WGS) entry which is preliminary data.</text>
</comment>
<evidence type="ECO:0000313" key="11">
    <source>
        <dbReference type="EMBL" id="CAH3129693.1"/>
    </source>
</evidence>
<dbReference type="Pfam" id="PF00270">
    <property type="entry name" value="DEAD"/>
    <property type="match status" value="1"/>
</dbReference>
<feature type="region of interest" description="Disordered" evidence="8">
    <location>
        <begin position="1018"/>
        <end position="1040"/>
    </location>
</feature>
<dbReference type="InterPro" id="IPR027417">
    <property type="entry name" value="P-loop_NTPase"/>
</dbReference>
<dbReference type="PANTHER" id="PTHR18934">
    <property type="entry name" value="ATP-DEPENDENT RNA HELICASE"/>
    <property type="match status" value="1"/>
</dbReference>
<keyword evidence="5" id="KW-0067">ATP-binding</keyword>
<keyword evidence="2" id="KW-0507">mRNA processing</keyword>
<dbReference type="InterPro" id="IPR048333">
    <property type="entry name" value="HA2_WH"/>
</dbReference>
<proteinExistence type="predicted"/>
<organism evidence="11 12">
    <name type="scientific">Porites lobata</name>
    <dbReference type="NCBI Taxonomy" id="104759"/>
    <lineage>
        <taxon>Eukaryota</taxon>
        <taxon>Metazoa</taxon>
        <taxon>Cnidaria</taxon>
        <taxon>Anthozoa</taxon>
        <taxon>Hexacorallia</taxon>
        <taxon>Scleractinia</taxon>
        <taxon>Fungiina</taxon>
        <taxon>Poritidae</taxon>
        <taxon>Porites</taxon>
    </lineage>
</organism>
<dbReference type="Pfam" id="PF00271">
    <property type="entry name" value="Helicase_C"/>
    <property type="match status" value="1"/>
</dbReference>
<evidence type="ECO:0000256" key="4">
    <source>
        <dbReference type="ARBA" id="ARBA00022801"/>
    </source>
</evidence>
<dbReference type="InterPro" id="IPR001650">
    <property type="entry name" value="Helicase_C-like"/>
</dbReference>
<evidence type="ECO:0000256" key="7">
    <source>
        <dbReference type="ARBA" id="ARBA00047984"/>
    </source>
</evidence>
<keyword evidence="6" id="KW-0508">mRNA splicing</keyword>
<feature type="domain" description="Helicase C-terminal" evidence="10">
    <location>
        <begin position="593"/>
        <end position="766"/>
    </location>
</feature>
<keyword evidence="4" id="KW-0378">Hydrolase</keyword>
<dbReference type="InterPro" id="IPR011709">
    <property type="entry name" value="DEAD-box_helicase_OB_fold"/>
</dbReference>
<dbReference type="InterPro" id="IPR002483">
    <property type="entry name" value="PWI_dom"/>
</dbReference>
<dbReference type="Gene3D" id="3.40.50.300">
    <property type="entry name" value="P-loop containing nucleotide triphosphate hydrolases"/>
    <property type="match status" value="2"/>
</dbReference>
<protein>
    <recommendedName>
        <fullName evidence="1">RNA helicase</fullName>
        <ecNumber evidence="1">3.6.4.13</ecNumber>
    </recommendedName>
</protein>
<dbReference type="Pfam" id="PF07717">
    <property type="entry name" value="OB_NTP_bind"/>
    <property type="match status" value="1"/>
</dbReference>
<feature type="domain" description="Helicase ATP-binding" evidence="9">
    <location>
        <begin position="394"/>
        <end position="568"/>
    </location>
</feature>
<evidence type="ECO:0000313" key="12">
    <source>
        <dbReference type="Proteomes" id="UP001159405"/>
    </source>
</evidence>
<sequence>MAELTTWVSDKLHDVLGFSDKPTVEYLIELAKNATSPDSLVQRVSENFSFDNKMASFASELWEKLPHKSQPAEHPYRARERALVEQREKYMKYTLVSDDDDDEELRNKAKESKKDRKRKHLRRKTESSSSDEEPSIVNTASKEKSDESDVDEWEKEEEERKVDLEERDAFADRLKKRDKEKTRNILERSDKKGFEEAAKRLKMDEEDRKKMIPDLRKKSRRDYVKKRRVDQLEMLQEDILDDEYLFEDAQLSKREKRDIEYKKKVYSLAVEHAKAGELEKVQRYEMPQENKKPAKYDDTTLEELGPNYEQKKWEDDKLGYAVMKFGAKDAKQKSKSKDYDLVVDEDQINFVMAEQIPGTKEKQEPEMNEFQKKRLTIEETKKSLPVYPYRDDLIQAIRDHQVIIIEGETGSGKTTQIPQYLHEAGFTKNKMKIGCTQPRRVAAMSVAARVSEEMGTKLGNEASAEKIKPINVGYSIRFEDCCSERTIIKYMTDGMLLREFLGEPDLAGYSVLIIDEAHERTLHTDVLFGLVKDISRFRPDLKLLISSATLDADKFSQFFDDAPIFRIPGRRFPVNIYYTKAPEADYLEAAVVTVLQIHVTQPPGDILVFLTGQEEIEASQELLQERTRKLGSKINELIILPIYANLPSDLQAKIFEPTPPGARKVVLATNIAETSLTIDGIIYVIDPGFCKQKSYNPRTGMESLLVTPISKASANQRAGRAGRVAAGKCFRMYTAWAYKNELEDNTIPEIQRTNLGNVVLLLKSLGINDLIHFDFMDPPPAETLIIALEQLYALGALNHHGELTKLGRRMAEFPVEPMMSKMLIASEKYKCVEQILTITAMLSVNNAIFYRPKDKVVHADTARVNFFRPGGDHLTLLNVYDQWAETDYSTQWCYENFIQHRSMKRARDVREQLEGLMERVEIEISSNPNDSVPIRKAITAGYFYHTARLGRSGQYRTVKHQQTVQIHPNSSLFQEQPRWVIYHELVFTTKEFMRQIIEIENKWLLEVAPHYYKAKEIEDSSNKKMPKSTGVTKEQVRSTT</sequence>
<evidence type="ECO:0000259" key="10">
    <source>
        <dbReference type="PROSITE" id="PS51194"/>
    </source>
</evidence>
<evidence type="ECO:0000256" key="8">
    <source>
        <dbReference type="SAM" id="MobiDB-lite"/>
    </source>
</evidence>
<dbReference type="InterPro" id="IPR011545">
    <property type="entry name" value="DEAD/DEAH_box_helicase_dom"/>
</dbReference>
<keyword evidence="3" id="KW-0547">Nucleotide-binding</keyword>
<dbReference type="PROSITE" id="PS51192">
    <property type="entry name" value="HELICASE_ATP_BIND_1"/>
    <property type="match status" value="1"/>
</dbReference>
<dbReference type="Proteomes" id="UP001159405">
    <property type="component" value="Unassembled WGS sequence"/>
</dbReference>
<dbReference type="CDD" id="cd18791">
    <property type="entry name" value="SF2_C_RHA"/>
    <property type="match status" value="1"/>
</dbReference>
<reference evidence="11 12" key="1">
    <citation type="submission" date="2022-05" db="EMBL/GenBank/DDBJ databases">
        <authorList>
            <consortium name="Genoscope - CEA"/>
            <person name="William W."/>
        </authorList>
    </citation>
    <scope>NUCLEOTIDE SEQUENCE [LARGE SCALE GENOMIC DNA]</scope>
</reference>
<feature type="compositionally biased region" description="Basic and acidic residues" evidence="8">
    <location>
        <begin position="105"/>
        <end position="114"/>
    </location>
</feature>
<evidence type="ECO:0000256" key="6">
    <source>
        <dbReference type="ARBA" id="ARBA00023187"/>
    </source>
</evidence>
<feature type="compositionally biased region" description="Polar residues" evidence="8">
    <location>
        <begin position="1029"/>
        <end position="1040"/>
    </location>
</feature>
<dbReference type="Pfam" id="PF04408">
    <property type="entry name" value="WHD_HA2"/>
    <property type="match status" value="1"/>
</dbReference>
<comment type="catalytic activity">
    <reaction evidence="7">
        <text>ATP + H2O = ADP + phosphate + H(+)</text>
        <dbReference type="Rhea" id="RHEA:13065"/>
        <dbReference type="ChEBI" id="CHEBI:15377"/>
        <dbReference type="ChEBI" id="CHEBI:15378"/>
        <dbReference type="ChEBI" id="CHEBI:30616"/>
        <dbReference type="ChEBI" id="CHEBI:43474"/>
        <dbReference type="ChEBI" id="CHEBI:456216"/>
        <dbReference type="EC" id="3.6.4.13"/>
    </reaction>
</comment>
<evidence type="ECO:0000256" key="1">
    <source>
        <dbReference type="ARBA" id="ARBA00012552"/>
    </source>
</evidence>
<keyword evidence="12" id="KW-1185">Reference proteome</keyword>
<evidence type="ECO:0000256" key="2">
    <source>
        <dbReference type="ARBA" id="ARBA00022664"/>
    </source>
</evidence>
<dbReference type="SMART" id="SM00487">
    <property type="entry name" value="DEXDc"/>
    <property type="match status" value="1"/>
</dbReference>
<feature type="compositionally biased region" description="Acidic residues" evidence="8">
    <location>
        <begin position="148"/>
        <end position="157"/>
    </location>
</feature>
<dbReference type="InterPro" id="IPR007502">
    <property type="entry name" value="Helicase-assoc_dom"/>
</dbReference>
<dbReference type="Gene3D" id="1.20.120.1080">
    <property type="match status" value="1"/>
</dbReference>
<dbReference type="SMART" id="SM00490">
    <property type="entry name" value="HELICc"/>
    <property type="match status" value="1"/>
</dbReference>
<gene>
    <name evidence="11" type="ORF">PLOB_00034495</name>
</gene>